<reference evidence="1 2" key="1">
    <citation type="journal article" date="2019" name="Int. J. Syst. Evol. Microbiol.">
        <title>Capsulimonas corticalis gen. nov., sp. nov., an aerobic capsulated bacterium, of a novel bacterial order, Capsulimonadales ord. nov., of the class Armatimonadia of the phylum Armatimonadetes.</title>
        <authorList>
            <person name="Li J."/>
            <person name="Kudo C."/>
            <person name="Tonouchi A."/>
        </authorList>
    </citation>
    <scope>NUCLEOTIDE SEQUENCE [LARGE SCALE GENOMIC DNA]</scope>
    <source>
        <strain evidence="1 2">AX-7</strain>
    </source>
</reference>
<dbReference type="PROSITE" id="PS51733">
    <property type="entry name" value="BPL_LPL_CATALYTIC"/>
    <property type="match status" value="1"/>
</dbReference>
<proteinExistence type="predicted"/>
<accession>A0A402CXV7</accession>
<evidence type="ECO:0000313" key="1">
    <source>
        <dbReference type="EMBL" id="BDI32146.1"/>
    </source>
</evidence>
<dbReference type="PANTHER" id="PTHR12835:SF5">
    <property type="entry name" value="BIOTIN--PROTEIN LIGASE"/>
    <property type="match status" value="1"/>
</dbReference>
<gene>
    <name evidence="1" type="ORF">CCAX7_41970</name>
</gene>
<dbReference type="OrthoDB" id="9807064at2"/>
<dbReference type="EMBL" id="AP025739">
    <property type="protein sequence ID" value="BDI32146.1"/>
    <property type="molecule type" value="Genomic_DNA"/>
</dbReference>
<dbReference type="InterPro" id="IPR045864">
    <property type="entry name" value="aa-tRNA-synth_II/BPL/LPL"/>
</dbReference>
<dbReference type="InterPro" id="IPR004143">
    <property type="entry name" value="BPL_LPL_catalytic"/>
</dbReference>
<dbReference type="Proteomes" id="UP000287394">
    <property type="component" value="Chromosome"/>
</dbReference>
<dbReference type="FunCoup" id="A0A402CXV7">
    <property type="interactions" value="403"/>
</dbReference>
<name>A0A402CXV7_9BACT</name>
<dbReference type="RefSeq" id="WP_119322160.1">
    <property type="nucleotide sequence ID" value="NZ_AP025739.1"/>
</dbReference>
<dbReference type="SUPFAM" id="SSF55681">
    <property type="entry name" value="Class II aaRS and biotin synthetases"/>
    <property type="match status" value="1"/>
</dbReference>
<dbReference type="KEGG" id="ccot:CCAX7_41970"/>
<dbReference type="Pfam" id="PF03099">
    <property type="entry name" value="BPL_LplA_LipB"/>
    <property type="match status" value="1"/>
</dbReference>
<dbReference type="NCBIfam" id="TIGR00121">
    <property type="entry name" value="birA_ligase"/>
    <property type="match status" value="1"/>
</dbReference>
<dbReference type="CDD" id="cd16442">
    <property type="entry name" value="BPL"/>
    <property type="match status" value="1"/>
</dbReference>
<keyword evidence="2" id="KW-1185">Reference proteome</keyword>
<organism evidence="1 2">
    <name type="scientific">Capsulimonas corticalis</name>
    <dbReference type="NCBI Taxonomy" id="2219043"/>
    <lineage>
        <taxon>Bacteria</taxon>
        <taxon>Bacillati</taxon>
        <taxon>Armatimonadota</taxon>
        <taxon>Armatimonadia</taxon>
        <taxon>Capsulimonadales</taxon>
        <taxon>Capsulimonadaceae</taxon>
        <taxon>Capsulimonas</taxon>
    </lineage>
</organism>
<dbReference type="InterPro" id="IPR004408">
    <property type="entry name" value="Biotin_CoA_COase_ligase"/>
</dbReference>
<sequence length="242" mass="26413">MTIGSQWRHYAECGSTSDLARSWALDPEAPAPDGAVVTADLQTQGRGRRGASWRAAGGENLLMTVVLHPPYPVSAAWRLGYVAALAVADALAELGLSPQLKWPNDVLLAGNKTCGVLVETALLPNGEWRAILGIGVNVNQTEFPDAETFVYPPTSLRMASGRTFAMDEVRQRLWEWLERWEDIHRSAGDFDPIAAGWRRYLAVGAKVRRGGETAELQDIESDGAARVCLHDGTFTVWRTVDG</sequence>
<dbReference type="AlphaFoldDB" id="A0A402CXV7"/>
<dbReference type="Gene3D" id="3.30.930.10">
    <property type="entry name" value="Bira Bifunctional Protein, Domain 2"/>
    <property type="match status" value="1"/>
</dbReference>
<protein>
    <submittedName>
        <fullName evidence="1">Biotin--[acetyl-CoA-carboxylase] ligase</fullName>
    </submittedName>
</protein>
<dbReference type="PANTHER" id="PTHR12835">
    <property type="entry name" value="BIOTIN PROTEIN LIGASE"/>
    <property type="match status" value="1"/>
</dbReference>
<dbReference type="GO" id="GO:0005737">
    <property type="term" value="C:cytoplasm"/>
    <property type="evidence" value="ECO:0007669"/>
    <property type="project" value="TreeGrafter"/>
</dbReference>
<dbReference type="GO" id="GO:0004077">
    <property type="term" value="F:biotin--[biotin carboxyl-carrier protein] ligase activity"/>
    <property type="evidence" value="ECO:0007669"/>
    <property type="project" value="InterPro"/>
</dbReference>
<keyword evidence="1" id="KW-0436">Ligase</keyword>
<evidence type="ECO:0000313" key="2">
    <source>
        <dbReference type="Proteomes" id="UP000287394"/>
    </source>
</evidence>